<evidence type="ECO:0000313" key="2">
    <source>
        <dbReference type="EMBL" id="AWB26550.1"/>
    </source>
</evidence>
<feature type="coiled-coil region" evidence="1">
    <location>
        <begin position="178"/>
        <end position="205"/>
    </location>
</feature>
<protein>
    <submittedName>
        <fullName evidence="2">Uncharacterized protein</fullName>
    </submittedName>
</protein>
<dbReference type="Proteomes" id="UP000244727">
    <property type="component" value="Chromosome"/>
</dbReference>
<name>A0A2R4WYE6_9EURY</name>
<dbReference type="RefSeq" id="WP_108380919.1">
    <property type="nucleotide sequence ID" value="NZ_CP028858.1"/>
</dbReference>
<keyword evidence="3" id="KW-1185">Reference proteome</keyword>
<evidence type="ECO:0000256" key="1">
    <source>
        <dbReference type="SAM" id="Coils"/>
    </source>
</evidence>
<reference evidence="2 3" key="1">
    <citation type="submission" date="2018-04" db="EMBL/GenBank/DDBJ databases">
        <title>Halococcoides cellulosivorans gen. nov., sp. nov., an extremely halophilic cellulose-utilizing haloarchaeon from hypersaline lakes.</title>
        <authorList>
            <person name="Sorokin D.Y."/>
            <person name="Toshchakov S.V."/>
            <person name="Samarov N.I."/>
            <person name="Korzhenkov A."/>
            <person name="Kublanov I.V."/>
        </authorList>
    </citation>
    <scope>NUCLEOTIDE SEQUENCE [LARGE SCALE GENOMIC DNA]</scope>
    <source>
        <strain evidence="2 3">HArcel1</strain>
    </source>
</reference>
<dbReference type="GeneID" id="36511220"/>
<organism evidence="2 3">
    <name type="scientific">Halococcoides cellulosivorans</name>
    <dbReference type="NCBI Taxonomy" id="1679096"/>
    <lineage>
        <taxon>Archaea</taxon>
        <taxon>Methanobacteriati</taxon>
        <taxon>Methanobacteriota</taxon>
        <taxon>Stenosarchaea group</taxon>
        <taxon>Halobacteria</taxon>
        <taxon>Halobacteriales</taxon>
        <taxon>Haloarculaceae</taxon>
        <taxon>Halococcoides</taxon>
    </lineage>
</organism>
<proteinExistence type="predicted"/>
<evidence type="ECO:0000313" key="3">
    <source>
        <dbReference type="Proteomes" id="UP000244727"/>
    </source>
</evidence>
<keyword evidence="1" id="KW-0175">Coiled coil</keyword>
<sequence length="211" mass="22890">MDDVSGQMATAVLDREATVRALLAELDRRRLTGDAAAVRADVRGLARTDRELFLALTLTLSGSQQFFGDVEATLDVSAADRLRDLEASFGALSDSFAVVRSEVLDGRHNPVTAIDTTITYDADAERPIVEYGLTSGSVERFRARESPAELLTVVEGLLGATTDALEATGDRTLSTEELGGLIDRREAIESELDRLRDRIDALRQQPPGDQN</sequence>
<accession>A0A2R4WYE6</accession>
<dbReference type="KEGG" id="harc:HARCEL1_01895"/>
<gene>
    <name evidence="2" type="ORF">HARCEL1_01895</name>
</gene>
<dbReference type="EMBL" id="CP028858">
    <property type="protein sequence ID" value="AWB26550.1"/>
    <property type="molecule type" value="Genomic_DNA"/>
</dbReference>
<dbReference type="AlphaFoldDB" id="A0A2R4WYE6"/>